<comment type="similarity">
    <text evidence="2">Belongs to the tRNA methyltransferase O family.</text>
</comment>
<feature type="compositionally biased region" description="Low complexity" evidence="4">
    <location>
        <begin position="322"/>
        <end position="334"/>
    </location>
</feature>
<gene>
    <name evidence="7" type="ORF">DDB_G0293042</name>
</gene>
<keyword evidence="5" id="KW-0472">Membrane</keyword>
<dbReference type="FunFam" id="2.40.30.70:FF:000003">
    <property type="entry name" value="tRNA (Adenine(37)-N6)-methyltransferase isoform A"/>
    <property type="match status" value="1"/>
</dbReference>
<protein>
    <recommendedName>
        <fullName evidence="6">TsaA-like domain-containing protein</fullName>
    </recommendedName>
</protein>
<feature type="compositionally biased region" description="Polar residues" evidence="4">
    <location>
        <begin position="404"/>
        <end position="416"/>
    </location>
</feature>
<dbReference type="Proteomes" id="UP000002195">
    <property type="component" value="Unassembled WGS sequence"/>
</dbReference>
<dbReference type="EMBL" id="AAFI02000199">
    <property type="protein sequence ID" value="EAL60873.1"/>
    <property type="molecule type" value="Genomic_DNA"/>
</dbReference>
<evidence type="ECO:0000256" key="5">
    <source>
        <dbReference type="SAM" id="Phobius"/>
    </source>
</evidence>
<name>Q54CD3_DICDI</name>
<organism evidence="7 8">
    <name type="scientific">Dictyostelium discoideum</name>
    <name type="common">Social amoeba</name>
    <dbReference type="NCBI Taxonomy" id="44689"/>
    <lineage>
        <taxon>Eukaryota</taxon>
        <taxon>Amoebozoa</taxon>
        <taxon>Evosea</taxon>
        <taxon>Eumycetozoa</taxon>
        <taxon>Dictyostelia</taxon>
        <taxon>Dictyosteliales</taxon>
        <taxon>Dictyosteliaceae</taxon>
        <taxon>Dictyostelium</taxon>
    </lineage>
</organism>
<evidence type="ECO:0000256" key="4">
    <source>
        <dbReference type="SAM" id="MobiDB-lite"/>
    </source>
</evidence>
<evidence type="ECO:0000313" key="8">
    <source>
        <dbReference type="Proteomes" id="UP000002195"/>
    </source>
</evidence>
<dbReference type="Gene3D" id="2.40.30.70">
    <property type="entry name" value="YaeB-like"/>
    <property type="match status" value="1"/>
</dbReference>
<dbReference type="InterPro" id="IPR036413">
    <property type="entry name" value="YaeB-like_sf"/>
</dbReference>
<dbReference type="KEGG" id="ddi:DDB_G0293042"/>
<dbReference type="eggNOG" id="KOG2942">
    <property type="taxonomic scope" value="Eukaryota"/>
</dbReference>
<dbReference type="PANTHER" id="PTHR12818">
    <property type="entry name" value="TRNA (ADENINE(37)-N6)-METHYLTRANSFERASE"/>
    <property type="match status" value="1"/>
</dbReference>
<dbReference type="SMR" id="Q54CD3"/>
<dbReference type="PhylomeDB" id="Q54CD3"/>
<feature type="coiled-coil region" evidence="3">
    <location>
        <begin position="33"/>
        <end position="88"/>
    </location>
</feature>
<keyword evidence="1" id="KW-0949">S-adenosyl-L-methionine</keyword>
<dbReference type="Pfam" id="PF01980">
    <property type="entry name" value="TrmO_N"/>
    <property type="match status" value="1"/>
</dbReference>
<keyword evidence="8" id="KW-1185">Reference proteome</keyword>
<dbReference type="RefSeq" id="XP_629286.1">
    <property type="nucleotide sequence ID" value="XM_629284.1"/>
</dbReference>
<comment type="caution">
    <text evidence="7">The sequence shown here is derived from an EMBL/GenBank/DDBJ whole genome shotgun (WGS) entry which is preliminary data.</text>
</comment>
<dbReference type="InterPro" id="IPR023370">
    <property type="entry name" value="TrmO-like_N"/>
</dbReference>
<feature type="transmembrane region" description="Helical" evidence="5">
    <location>
        <begin position="15"/>
        <end position="36"/>
    </location>
</feature>
<feature type="region of interest" description="Disordered" evidence="4">
    <location>
        <begin position="394"/>
        <end position="416"/>
    </location>
</feature>
<accession>Q54CD3</accession>
<dbReference type="InterPro" id="IPR040372">
    <property type="entry name" value="YaeB-like"/>
</dbReference>
<dbReference type="AlphaFoldDB" id="Q54CD3"/>
<evidence type="ECO:0000256" key="2">
    <source>
        <dbReference type="ARBA" id="ARBA00033753"/>
    </source>
</evidence>
<feature type="compositionally biased region" description="Acidic residues" evidence="4">
    <location>
        <begin position="335"/>
        <end position="345"/>
    </location>
</feature>
<dbReference type="CDD" id="cd09281">
    <property type="entry name" value="UPF0066"/>
    <property type="match status" value="1"/>
</dbReference>
<keyword evidence="3" id="KW-0175">Coiled coil</keyword>
<dbReference type="PaxDb" id="44689-DDB0191740"/>
<dbReference type="VEuPathDB" id="AmoebaDB:DDB_G0293042"/>
<evidence type="ECO:0000313" key="7">
    <source>
        <dbReference type="EMBL" id="EAL60873.1"/>
    </source>
</evidence>
<dbReference type="PROSITE" id="PS51668">
    <property type="entry name" value="TSAA_2"/>
    <property type="match status" value="1"/>
</dbReference>
<dbReference type="SUPFAM" id="SSF118196">
    <property type="entry name" value="YaeB-like"/>
    <property type="match status" value="1"/>
</dbReference>
<dbReference type="InParanoid" id="Q54CD3"/>
<dbReference type="dictyBase" id="DDB_G0293042"/>
<dbReference type="GeneID" id="8629009"/>
<keyword evidence="5" id="KW-0812">Transmembrane</keyword>
<sequence length="416" mass="47793">MKSFDFFKSLISNKLFLFTTPLLISSLIFSYYLSIIQKKNLSLKDKLEKEKQNKLHEQKKCEEQRLGRTRAERELRRVVNSYKEDRENKNVERPPDYPPIGFLESCFRERNGTPRQGLIVTKGKALLKLKTSVNPTYSLEGLDQYSHCWLIFIFHENTNTLRSVRSDRPASGVKAKVAPPRLDGIKVGLFSTRTPHRPNPIGLSVAKIDKVVGDTIYLSGIDLIDGTPILDVKPYSVHDSVKSVINPAWVTIPIVPPLDNVIILDVAKKQLQYFVDKKKLKFYDNYNDIETCIIEILTEDIRSVRKRKQDKLTDQKLKQNKDTNSSTTTTTNNTDDSELLQEEEGPEKHRFSLDILNIRFTVENQIATVFEILEDEVLNSDENIYLPSNIYSNNNINNNKNNNESKVTESIGNNEK</sequence>
<feature type="region of interest" description="Disordered" evidence="4">
    <location>
        <begin position="308"/>
        <end position="345"/>
    </location>
</feature>
<keyword evidence="5" id="KW-1133">Transmembrane helix</keyword>
<feature type="domain" description="TsaA-like" evidence="6">
    <location>
        <begin position="97"/>
        <end position="244"/>
    </location>
</feature>
<dbReference type="InterPro" id="IPR036414">
    <property type="entry name" value="YaeB_N_sf"/>
</dbReference>
<reference evidence="7 8" key="1">
    <citation type="journal article" date="2005" name="Nature">
        <title>The genome of the social amoeba Dictyostelium discoideum.</title>
        <authorList>
            <consortium name="The Dictyostelium discoideum Sequencing Consortium"/>
            <person name="Eichinger L."/>
            <person name="Pachebat J.A."/>
            <person name="Glockner G."/>
            <person name="Rajandream M.A."/>
            <person name="Sucgang R."/>
            <person name="Berriman M."/>
            <person name="Song J."/>
            <person name="Olsen R."/>
            <person name="Szafranski K."/>
            <person name="Xu Q."/>
            <person name="Tunggal B."/>
            <person name="Kummerfeld S."/>
            <person name="Madera M."/>
            <person name="Konfortov B.A."/>
            <person name="Rivero F."/>
            <person name="Bankier A.T."/>
            <person name="Lehmann R."/>
            <person name="Hamlin N."/>
            <person name="Davies R."/>
            <person name="Gaudet P."/>
            <person name="Fey P."/>
            <person name="Pilcher K."/>
            <person name="Chen G."/>
            <person name="Saunders D."/>
            <person name="Sodergren E."/>
            <person name="Davis P."/>
            <person name="Kerhornou A."/>
            <person name="Nie X."/>
            <person name="Hall N."/>
            <person name="Anjard C."/>
            <person name="Hemphill L."/>
            <person name="Bason N."/>
            <person name="Farbrother P."/>
            <person name="Desany B."/>
            <person name="Just E."/>
            <person name="Morio T."/>
            <person name="Rost R."/>
            <person name="Churcher C."/>
            <person name="Cooper J."/>
            <person name="Haydock S."/>
            <person name="van Driessche N."/>
            <person name="Cronin A."/>
            <person name="Goodhead I."/>
            <person name="Muzny D."/>
            <person name="Mourier T."/>
            <person name="Pain A."/>
            <person name="Lu M."/>
            <person name="Harper D."/>
            <person name="Lindsay R."/>
            <person name="Hauser H."/>
            <person name="James K."/>
            <person name="Quiles M."/>
            <person name="Madan Babu M."/>
            <person name="Saito T."/>
            <person name="Buchrieser C."/>
            <person name="Wardroper A."/>
            <person name="Felder M."/>
            <person name="Thangavelu M."/>
            <person name="Johnson D."/>
            <person name="Knights A."/>
            <person name="Loulseged H."/>
            <person name="Mungall K."/>
            <person name="Oliver K."/>
            <person name="Price C."/>
            <person name="Quail M.A."/>
            <person name="Urushihara H."/>
            <person name="Hernandez J."/>
            <person name="Rabbinowitsch E."/>
            <person name="Steffen D."/>
            <person name="Sanders M."/>
            <person name="Ma J."/>
            <person name="Kohara Y."/>
            <person name="Sharp S."/>
            <person name="Simmonds M."/>
            <person name="Spiegler S."/>
            <person name="Tivey A."/>
            <person name="Sugano S."/>
            <person name="White B."/>
            <person name="Walker D."/>
            <person name="Woodward J."/>
            <person name="Winckler T."/>
            <person name="Tanaka Y."/>
            <person name="Shaulsky G."/>
            <person name="Schleicher M."/>
            <person name="Weinstock G."/>
            <person name="Rosenthal A."/>
            <person name="Cox E.C."/>
            <person name="Chisholm R.L."/>
            <person name="Gibbs R."/>
            <person name="Loomis W.F."/>
            <person name="Platzer M."/>
            <person name="Kay R.R."/>
            <person name="Williams J."/>
            <person name="Dear P.H."/>
            <person name="Noegel A.A."/>
            <person name="Barrell B."/>
            <person name="Kuspa A."/>
        </authorList>
    </citation>
    <scope>NUCLEOTIDE SEQUENCE [LARGE SCALE GENOMIC DNA]</scope>
    <source>
        <strain evidence="7 8">AX4</strain>
    </source>
</reference>
<evidence type="ECO:0000256" key="3">
    <source>
        <dbReference type="SAM" id="Coils"/>
    </source>
</evidence>
<dbReference type="PANTHER" id="PTHR12818:SF5">
    <property type="entry name" value="TSAA-LIKE DOMAIN-CONTAINING PROTEIN"/>
    <property type="match status" value="1"/>
</dbReference>
<dbReference type="OMA" id="LIFIFHE"/>
<evidence type="ECO:0000259" key="6">
    <source>
        <dbReference type="PROSITE" id="PS51668"/>
    </source>
</evidence>
<proteinExistence type="inferred from homology"/>
<feature type="compositionally biased region" description="Basic and acidic residues" evidence="4">
    <location>
        <begin position="310"/>
        <end position="321"/>
    </location>
</feature>
<dbReference type="HOGENOM" id="CLU_013458_0_1_1"/>
<dbReference type="NCBIfam" id="TIGR00104">
    <property type="entry name" value="tRNA_TsaA"/>
    <property type="match status" value="1"/>
</dbReference>
<evidence type="ECO:0000256" key="1">
    <source>
        <dbReference type="ARBA" id="ARBA00022691"/>
    </source>
</evidence>